<evidence type="ECO:0000259" key="1">
    <source>
        <dbReference type="SMART" id="SM00985"/>
    </source>
</evidence>
<gene>
    <name evidence="2" type="ORF">M422DRAFT_260000</name>
</gene>
<accession>A0A0C9V726</accession>
<evidence type="ECO:0000313" key="2">
    <source>
        <dbReference type="EMBL" id="KIJ37342.1"/>
    </source>
</evidence>
<dbReference type="Pfam" id="PF09358">
    <property type="entry name" value="E1_UFD"/>
    <property type="match status" value="1"/>
</dbReference>
<proteinExistence type="predicted"/>
<dbReference type="Gene3D" id="3.40.50.720">
    <property type="entry name" value="NAD(P)-binding Rossmann-like Domain"/>
    <property type="match status" value="1"/>
</dbReference>
<evidence type="ECO:0000313" key="3">
    <source>
        <dbReference type="Proteomes" id="UP000054279"/>
    </source>
</evidence>
<sequence length="168" mass="19246">IIPAIATTTALVTGLVCLELYKIIDGKRKLEDYKNGFINLALPFFGFSEPILAKKAKYPTKGAVRQEGPEDAPPVWEPSVEWDLWDRFEFKNDPTLKEIIDWFHSEHELDVNMVSQGADERLTKKMSQLVEIVTKKPLKKGTRHLLVEVMVYDKDSEDAEIPFCIVRI</sequence>
<dbReference type="InterPro" id="IPR035985">
    <property type="entry name" value="Ubiquitin-activating_enz"/>
</dbReference>
<dbReference type="SUPFAM" id="SSF69572">
    <property type="entry name" value="Activating enzymes of the ubiquitin-like proteins"/>
    <property type="match status" value="1"/>
</dbReference>
<dbReference type="Proteomes" id="UP000054279">
    <property type="component" value="Unassembled WGS sequence"/>
</dbReference>
<organism evidence="2 3">
    <name type="scientific">Sphaerobolus stellatus (strain SS14)</name>
    <dbReference type="NCBI Taxonomy" id="990650"/>
    <lineage>
        <taxon>Eukaryota</taxon>
        <taxon>Fungi</taxon>
        <taxon>Dikarya</taxon>
        <taxon>Basidiomycota</taxon>
        <taxon>Agaricomycotina</taxon>
        <taxon>Agaricomycetes</taxon>
        <taxon>Phallomycetidae</taxon>
        <taxon>Geastrales</taxon>
        <taxon>Sphaerobolaceae</taxon>
        <taxon>Sphaerobolus</taxon>
    </lineage>
</organism>
<dbReference type="InterPro" id="IPR038252">
    <property type="entry name" value="UBA_E1_C_sf"/>
</dbReference>
<dbReference type="SMART" id="SM00985">
    <property type="entry name" value="UBA_e1_C"/>
    <property type="match status" value="1"/>
</dbReference>
<dbReference type="EMBL" id="KN837169">
    <property type="protein sequence ID" value="KIJ37342.1"/>
    <property type="molecule type" value="Genomic_DNA"/>
</dbReference>
<dbReference type="GO" id="GO:0008641">
    <property type="term" value="F:ubiquitin-like modifier activating enzyme activity"/>
    <property type="evidence" value="ECO:0007669"/>
    <property type="project" value="InterPro"/>
</dbReference>
<dbReference type="AlphaFoldDB" id="A0A0C9V726"/>
<feature type="non-terminal residue" evidence="2">
    <location>
        <position position="1"/>
    </location>
</feature>
<dbReference type="Gene3D" id="3.10.290.60">
    <property type="entry name" value="Ubiquitin-activating enzyme E1, UFD domain"/>
    <property type="match status" value="2"/>
</dbReference>
<dbReference type="InterPro" id="IPR018965">
    <property type="entry name" value="Ub-activating_enz_E1_C"/>
</dbReference>
<reference evidence="2 3" key="1">
    <citation type="submission" date="2014-06" db="EMBL/GenBank/DDBJ databases">
        <title>Evolutionary Origins and Diversification of the Mycorrhizal Mutualists.</title>
        <authorList>
            <consortium name="DOE Joint Genome Institute"/>
            <consortium name="Mycorrhizal Genomics Consortium"/>
            <person name="Kohler A."/>
            <person name="Kuo A."/>
            <person name="Nagy L.G."/>
            <person name="Floudas D."/>
            <person name="Copeland A."/>
            <person name="Barry K.W."/>
            <person name="Cichocki N."/>
            <person name="Veneault-Fourrey C."/>
            <person name="LaButti K."/>
            <person name="Lindquist E.A."/>
            <person name="Lipzen A."/>
            <person name="Lundell T."/>
            <person name="Morin E."/>
            <person name="Murat C."/>
            <person name="Riley R."/>
            <person name="Ohm R."/>
            <person name="Sun H."/>
            <person name="Tunlid A."/>
            <person name="Henrissat B."/>
            <person name="Grigoriev I.V."/>
            <person name="Hibbett D.S."/>
            <person name="Martin F."/>
        </authorList>
    </citation>
    <scope>NUCLEOTIDE SEQUENCE [LARGE SCALE GENOMIC DNA]</scope>
    <source>
        <strain evidence="2 3">SS14</strain>
    </source>
</reference>
<protein>
    <recommendedName>
        <fullName evidence="1">Ubiquitin-activating enzyme E1 C-terminal domain-containing protein</fullName>
    </recommendedName>
</protein>
<dbReference type="OrthoDB" id="10252231at2759"/>
<feature type="domain" description="Ubiquitin-activating enzyme E1 C-terminal" evidence="1">
    <location>
        <begin position="33"/>
        <end position="164"/>
    </location>
</feature>
<name>A0A0C9V726_SPHS4</name>
<keyword evidence="3" id="KW-1185">Reference proteome</keyword>
<dbReference type="HOGENOM" id="CLU_1590441_0_0_1"/>